<evidence type="ECO:0000256" key="1">
    <source>
        <dbReference type="SAM" id="MobiDB-lite"/>
    </source>
</evidence>
<dbReference type="Proteomes" id="UP000071859">
    <property type="component" value="Unassembled WGS sequence"/>
</dbReference>
<keyword evidence="2" id="KW-0472">Membrane</keyword>
<dbReference type="AlphaFoldDB" id="A0A158DRJ4"/>
<dbReference type="SUPFAM" id="SSF53300">
    <property type="entry name" value="vWA-like"/>
    <property type="match status" value="1"/>
</dbReference>
<feature type="transmembrane region" description="Helical" evidence="2">
    <location>
        <begin position="23"/>
        <end position="46"/>
    </location>
</feature>
<evidence type="ECO:0008006" key="5">
    <source>
        <dbReference type="Google" id="ProtNLM"/>
    </source>
</evidence>
<dbReference type="EMBL" id="FCOX02000035">
    <property type="protein sequence ID" value="SAK97123.1"/>
    <property type="molecule type" value="Genomic_DNA"/>
</dbReference>
<reference evidence="3" key="1">
    <citation type="submission" date="2016-01" db="EMBL/GenBank/DDBJ databases">
        <authorList>
            <person name="Peeters C."/>
        </authorList>
    </citation>
    <scope>NUCLEOTIDE SEQUENCE</scope>
    <source>
        <strain evidence="3">LMG 29321</strain>
    </source>
</reference>
<dbReference type="RefSeq" id="WP_062609029.1">
    <property type="nucleotide sequence ID" value="NZ_FCOX02000035.1"/>
</dbReference>
<dbReference type="Gene3D" id="3.40.50.410">
    <property type="entry name" value="von Willebrand factor, type A domain"/>
    <property type="match status" value="2"/>
</dbReference>
<protein>
    <recommendedName>
        <fullName evidence="5">von Willebrand factor type A domain protein</fullName>
    </recommendedName>
</protein>
<evidence type="ECO:0000313" key="3">
    <source>
        <dbReference type="EMBL" id="SAK97123.1"/>
    </source>
</evidence>
<evidence type="ECO:0000256" key="2">
    <source>
        <dbReference type="SAM" id="Phobius"/>
    </source>
</evidence>
<accession>A0A158DRJ4</accession>
<name>A0A158DRJ4_9BURK</name>
<sequence length="614" mass="64573">MRNDAGRLNARTARSLLCGDEGAVTMVFAVCASLMVGSMCTAIDAIHYEMTQARMQMALDVATLSAGANLAHFDTTKSTDLAKWQADARAYYDVNMPSGYMQLNLPNANFSAQVSGAPATGQTIKLAASGTMPLIAPVIFGRNTADGGTGNTGSGGGGQATPDTATVSASNQALRLPKSTLELVMVLDNTGSMSDYANSKDHTQGTKIYGLRQAAQNLVNSLFSVTGNDSYIGLVPFTTMVNLKNALQPTGQWLTPTFTKYNDSQMSMTTDKRWKGSGWGGCAVEPRDAGGNLRAAPYEPASTPGFTPFFYNVPKNGFSVYTYSTSTSNGKTSCKIAGSPTVTQGAPLTYLKSGTVTTSCNTTYSGNPPPAIYDQWYVKQGTSSTTTTTYDQNGNTNYGTNGPCNIAPALFLSKDKTALTNAISNMQAAGSTLIPTGLLWGWRMLKSPWSDNAAGKGNGWISTDTSLPRLETSQALQRVVIVLSDGQNDPGGATGIMPPQAFNGLSGVGRADLKAFDVRRPDGSLLTSADNPGSMGSVGDLNAFQLAVCSAMKQEGITVYSITFGDYGTDPGNAQETMQACASPGNYYHAPNNSTLNQIFQQIAGNLGVLRLTQ</sequence>
<gene>
    <name evidence="3" type="ORF">AWB78_05504</name>
</gene>
<dbReference type="InterPro" id="IPR036465">
    <property type="entry name" value="vWFA_dom_sf"/>
</dbReference>
<proteinExistence type="predicted"/>
<keyword evidence="2" id="KW-0812">Transmembrane</keyword>
<evidence type="ECO:0000313" key="4">
    <source>
        <dbReference type="Proteomes" id="UP000071859"/>
    </source>
</evidence>
<keyword evidence="2" id="KW-1133">Transmembrane helix</keyword>
<comment type="caution">
    <text evidence="3">The sequence shown here is derived from an EMBL/GenBank/DDBJ whole genome shotgun (WGS) entry which is preliminary data.</text>
</comment>
<keyword evidence="4" id="KW-1185">Reference proteome</keyword>
<organism evidence="3 4">
    <name type="scientific">Caballeronia calidae</name>
    <dbReference type="NCBI Taxonomy" id="1777139"/>
    <lineage>
        <taxon>Bacteria</taxon>
        <taxon>Pseudomonadati</taxon>
        <taxon>Pseudomonadota</taxon>
        <taxon>Betaproteobacteria</taxon>
        <taxon>Burkholderiales</taxon>
        <taxon>Burkholderiaceae</taxon>
        <taxon>Caballeronia</taxon>
    </lineage>
</organism>
<feature type="region of interest" description="Disordered" evidence="1">
    <location>
        <begin position="146"/>
        <end position="168"/>
    </location>
</feature>
<feature type="compositionally biased region" description="Gly residues" evidence="1">
    <location>
        <begin position="147"/>
        <end position="159"/>
    </location>
</feature>